<keyword evidence="18" id="KW-1185">Reference proteome</keyword>
<comment type="similarity">
    <text evidence="2">Belongs to the aminoglycoside phosphotransferase family.</text>
</comment>
<keyword evidence="11" id="KW-0320">Glycogen biosynthesis</keyword>
<evidence type="ECO:0000256" key="15">
    <source>
        <dbReference type="SAM" id="MobiDB-lite"/>
    </source>
</evidence>
<evidence type="ECO:0000256" key="13">
    <source>
        <dbReference type="ARBA" id="ARBA00031251"/>
    </source>
</evidence>
<evidence type="ECO:0000256" key="9">
    <source>
        <dbReference type="ARBA" id="ARBA00022777"/>
    </source>
</evidence>
<dbReference type="InterPro" id="IPR040999">
    <property type="entry name" value="Mak_N_cap"/>
</dbReference>
<sequence length="481" mass="52034">MLRTEDCGLPAELAATVFGVGRTTIAAPDSARRRGHEPDRDDGRTPAHAVRKLPFADWLPEQRWYAGRSRTPFSVTCAASTSLDDVLDLVLVDVEYTDGSSELYQVMVASGGEREVEHRRLATIGAAGGRTGYDALYDSDAAHRLLALVEAGRPVGDLVFEPEPGARFPGTAAPRLFDSEQSNTSVIFGDEAILKVFRRVSTGIHPDIELNRVLARAGNPHVAKLLGSFETTIAGEPCPLGMVTEYAADSTEGWAMATAAARDLFAGVSGPDNFASESYRLGEAVARVHADLATAMGSDPAPFPLVAVLARLHATANEVAEIKPHVAAIEERFRVLTGEPVTVQRVHGDLHLGQVLRTPANWLLIDFEGEPGGPLYERRLPDSPLRDVAAMLRSYEYASYQLLGDQDDESLAALAQDWADRNRAAFCDGYAQASGVDPRVTDALLAAYELDKAVYEAAYEARHRPGWLRIPLRSITHLVAA</sequence>
<evidence type="ECO:0000256" key="1">
    <source>
        <dbReference type="ARBA" id="ARBA00004964"/>
    </source>
</evidence>
<keyword evidence="6" id="KW-0321">Glycogen metabolism</keyword>
<dbReference type="EC" id="2.7.1.175" evidence="4"/>
<dbReference type="Proteomes" id="UP000598996">
    <property type="component" value="Unassembled WGS sequence"/>
</dbReference>
<feature type="domain" description="Maltokinase N-terminal cap" evidence="16">
    <location>
        <begin position="58"/>
        <end position="138"/>
    </location>
</feature>
<evidence type="ECO:0000256" key="5">
    <source>
        <dbReference type="ARBA" id="ARBA00013882"/>
    </source>
</evidence>
<reference evidence="17 18" key="1">
    <citation type="submission" date="2021-01" db="EMBL/GenBank/DDBJ databases">
        <title>Actinoplanes sp. nov. LDG1-01 isolated from lichen.</title>
        <authorList>
            <person name="Saeng-In P."/>
            <person name="Phongsopitanun W."/>
            <person name="Kanchanasin P."/>
            <person name="Yuki M."/>
            <person name="Kudo T."/>
            <person name="Ohkuma M."/>
            <person name="Tanasupawat S."/>
        </authorList>
    </citation>
    <scope>NUCLEOTIDE SEQUENCE [LARGE SCALE GENOMIC DNA]</scope>
    <source>
        <strain evidence="17 18">LDG1-01</strain>
    </source>
</reference>
<evidence type="ECO:0000259" key="16">
    <source>
        <dbReference type="Pfam" id="PF18085"/>
    </source>
</evidence>
<keyword evidence="9" id="KW-0418">Kinase</keyword>
<evidence type="ECO:0000256" key="12">
    <source>
        <dbReference type="ARBA" id="ARBA00023277"/>
    </source>
</evidence>
<evidence type="ECO:0000256" key="6">
    <source>
        <dbReference type="ARBA" id="ARBA00022600"/>
    </source>
</evidence>
<feature type="region of interest" description="Disordered" evidence="15">
    <location>
        <begin position="26"/>
        <end position="47"/>
    </location>
</feature>
<evidence type="ECO:0000256" key="3">
    <source>
        <dbReference type="ARBA" id="ARBA00011245"/>
    </source>
</evidence>
<evidence type="ECO:0000256" key="7">
    <source>
        <dbReference type="ARBA" id="ARBA00022679"/>
    </source>
</evidence>
<evidence type="ECO:0000256" key="2">
    <source>
        <dbReference type="ARBA" id="ARBA00006219"/>
    </source>
</evidence>
<dbReference type="Gene3D" id="3.90.1200.10">
    <property type="match status" value="1"/>
</dbReference>
<proteinExistence type="inferred from homology"/>
<keyword evidence="12" id="KW-0119">Carbohydrate metabolism</keyword>
<dbReference type="Pfam" id="PF18085">
    <property type="entry name" value="Mak_N_cap"/>
    <property type="match status" value="1"/>
</dbReference>
<comment type="pathway">
    <text evidence="1">Glycan biosynthesis; glycogen biosynthesis.</text>
</comment>
<evidence type="ECO:0000313" key="18">
    <source>
        <dbReference type="Proteomes" id="UP000598996"/>
    </source>
</evidence>
<organism evidence="17 18">
    <name type="scientific">Paractinoplanes lichenicola</name>
    <dbReference type="NCBI Taxonomy" id="2802976"/>
    <lineage>
        <taxon>Bacteria</taxon>
        <taxon>Bacillati</taxon>
        <taxon>Actinomycetota</taxon>
        <taxon>Actinomycetes</taxon>
        <taxon>Micromonosporales</taxon>
        <taxon>Micromonosporaceae</taxon>
        <taxon>Paractinoplanes</taxon>
    </lineage>
</organism>
<comment type="catalytic activity">
    <reaction evidence="14">
        <text>D-maltose + ATP = alpha-maltose 1-phosphate + ADP + H(+)</text>
        <dbReference type="Rhea" id="RHEA:31915"/>
        <dbReference type="ChEBI" id="CHEBI:15378"/>
        <dbReference type="ChEBI" id="CHEBI:17306"/>
        <dbReference type="ChEBI" id="CHEBI:30616"/>
        <dbReference type="ChEBI" id="CHEBI:63576"/>
        <dbReference type="ChEBI" id="CHEBI:456216"/>
        <dbReference type="EC" id="2.7.1.175"/>
    </reaction>
</comment>
<keyword evidence="8" id="KW-0547">Nucleotide-binding</keyword>
<dbReference type="EMBL" id="JAENHO010000014">
    <property type="protein sequence ID" value="MBL7260464.1"/>
    <property type="molecule type" value="Genomic_DNA"/>
</dbReference>
<evidence type="ECO:0000256" key="10">
    <source>
        <dbReference type="ARBA" id="ARBA00022840"/>
    </source>
</evidence>
<evidence type="ECO:0000256" key="11">
    <source>
        <dbReference type="ARBA" id="ARBA00023056"/>
    </source>
</evidence>
<comment type="caution">
    <text evidence="17">The sequence shown here is derived from an EMBL/GenBank/DDBJ whole genome shotgun (WGS) entry which is preliminary data.</text>
</comment>
<keyword evidence="7" id="KW-0808">Transferase</keyword>
<comment type="subunit">
    <text evidence="3">Monomer.</text>
</comment>
<evidence type="ECO:0000256" key="14">
    <source>
        <dbReference type="ARBA" id="ARBA00049067"/>
    </source>
</evidence>
<evidence type="ECO:0000313" key="17">
    <source>
        <dbReference type="EMBL" id="MBL7260464.1"/>
    </source>
</evidence>
<evidence type="ECO:0000256" key="8">
    <source>
        <dbReference type="ARBA" id="ARBA00022741"/>
    </source>
</evidence>
<name>A0ABS1W151_9ACTN</name>
<dbReference type="SUPFAM" id="SSF56112">
    <property type="entry name" value="Protein kinase-like (PK-like)"/>
    <property type="match status" value="1"/>
</dbReference>
<gene>
    <name evidence="17" type="ORF">JKJ07_39840</name>
</gene>
<feature type="compositionally biased region" description="Basic and acidic residues" evidence="15">
    <location>
        <begin position="30"/>
        <end position="45"/>
    </location>
</feature>
<keyword evidence="10" id="KW-0067">ATP-binding</keyword>
<dbReference type="InterPro" id="IPR011009">
    <property type="entry name" value="Kinase-like_dom_sf"/>
</dbReference>
<accession>A0ABS1W151</accession>
<protein>
    <recommendedName>
        <fullName evidence="5">Maltokinase</fullName>
        <ecNumber evidence="4">2.7.1.175</ecNumber>
    </recommendedName>
    <alternativeName>
        <fullName evidence="13">Maltose-1-phosphate synthase</fullName>
    </alternativeName>
</protein>
<evidence type="ECO:0000256" key="4">
    <source>
        <dbReference type="ARBA" id="ARBA00011962"/>
    </source>
</evidence>